<sequence>MHPIDIVGFNNFRIFNDQQGFLETFSAINLLTGTNNSGKSSIIKGMQLLKNSVNANVFPNELDLTDQEHLLGNLENLLFNKKSKQLMISLPFNFFGHRYTYIKLSYAVLSSDSYKGKLRKMEVCDRRNNDSLLFFEYRDADDLDKTDDMEKYQKQMQEYEVQKDDPSLNKKDFWEMYGIFGRPDENPLEGFVEWRVNSEKLHSFLSETLVFYKFYLEEKRNAKWLEWVDGVAEEKDYSFIPSVIIKSFRSDANIDKWEKFVDKLKETDIKEGKLKIGEREFEPDEVFFPHRSIERVFFESSLEIIRDNLIWRDIETTDEDYTKYNVLENTFKKSWEVLKQRVQSINYLSTVREQNVRIYNATLNSPFINLLKAYIPLQHDPWSFLNTYLKAFEIGKRLEIEFRLDYQLIFVSVIDFNDEKRELVDYGYGIKQLILLLIQISVLSEKNKRLIHDYGEEGEYYMDYFDPCLLLIEEPETNLHPKWQSLLAEMFFEANKKFNIQLVIETHSEYLIRKFQNLVASEKQSESLIKIFYLRNLGAIEAGRTQVETIVIEEDGGINYEAFDSGFFDESNNLQLSLLNIRRDSFMVEFEELKKNLEENDDKISLLEEKIDEYGNRTDLERYLQHVALIFNTSKLNHITVDYLASGQYLLHNIKEGTDFSPVILQYGRAMENELKKLFGSVHATRKWTIGVMQGSLEKFKFGINRISACCSATEYNLLSTILTTIFQDPLTLQIDLINELREKRNDVAHPGLIMQKEDAEQYIEIMNQFLSPWSDNML</sequence>
<feature type="domain" description="Endonuclease GajA/Old nuclease/RecF-like AAA" evidence="2">
    <location>
        <begin position="10"/>
        <end position="512"/>
    </location>
</feature>
<keyword evidence="4" id="KW-1185">Reference proteome</keyword>
<dbReference type="Gene3D" id="3.40.50.300">
    <property type="entry name" value="P-loop containing nucleotide triphosphate hydrolases"/>
    <property type="match status" value="2"/>
</dbReference>
<name>A0A4P6ZIK7_9FLAO</name>
<dbReference type="OrthoDB" id="9792800at2"/>
<evidence type="ECO:0000313" key="3">
    <source>
        <dbReference type="EMBL" id="QBO59549.1"/>
    </source>
</evidence>
<evidence type="ECO:0000313" key="4">
    <source>
        <dbReference type="Proteomes" id="UP000294419"/>
    </source>
</evidence>
<evidence type="ECO:0000256" key="1">
    <source>
        <dbReference type="SAM" id="Coils"/>
    </source>
</evidence>
<dbReference type="EMBL" id="CP037954">
    <property type="protein sequence ID" value="QBO59549.1"/>
    <property type="molecule type" value="Genomic_DNA"/>
</dbReference>
<dbReference type="InterPro" id="IPR051396">
    <property type="entry name" value="Bact_Antivir_Def_Nuclease"/>
</dbReference>
<keyword evidence="1" id="KW-0175">Coiled coil</keyword>
<proteinExistence type="predicted"/>
<evidence type="ECO:0000259" key="2">
    <source>
        <dbReference type="Pfam" id="PF13175"/>
    </source>
</evidence>
<dbReference type="Pfam" id="PF13175">
    <property type="entry name" value="AAA_15"/>
    <property type="match status" value="1"/>
</dbReference>
<dbReference type="InterPro" id="IPR027417">
    <property type="entry name" value="P-loop_NTPase"/>
</dbReference>
<dbReference type="SUPFAM" id="SSF52540">
    <property type="entry name" value="P-loop containing nucleoside triphosphate hydrolases"/>
    <property type="match status" value="1"/>
</dbReference>
<dbReference type="PANTHER" id="PTHR43581:SF4">
    <property type="entry name" value="ATP_GTP PHOSPHATASE"/>
    <property type="match status" value="1"/>
</dbReference>
<gene>
    <name evidence="3" type="ORF">NBC122_02748</name>
</gene>
<dbReference type="RefSeq" id="WP_133440880.1">
    <property type="nucleotide sequence ID" value="NZ_CP037954.1"/>
</dbReference>
<reference evidence="3 4" key="1">
    <citation type="submission" date="2019-03" db="EMBL/GenBank/DDBJ databases">
        <authorList>
            <person name="Kim H."/>
            <person name="Yu S.-M."/>
        </authorList>
    </citation>
    <scope>NUCLEOTIDE SEQUENCE [LARGE SCALE GENOMIC DNA]</scope>
    <source>
        <strain evidence="3 4">NBC122</strain>
    </source>
</reference>
<feature type="coiled-coil region" evidence="1">
    <location>
        <begin position="590"/>
        <end position="617"/>
    </location>
</feature>
<dbReference type="Proteomes" id="UP000294419">
    <property type="component" value="Chromosome"/>
</dbReference>
<organism evidence="3 4">
    <name type="scientific">Chryseobacterium salivictor</name>
    <dbReference type="NCBI Taxonomy" id="2547600"/>
    <lineage>
        <taxon>Bacteria</taxon>
        <taxon>Pseudomonadati</taxon>
        <taxon>Bacteroidota</taxon>
        <taxon>Flavobacteriia</taxon>
        <taxon>Flavobacteriales</taxon>
        <taxon>Weeksellaceae</taxon>
        <taxon>Chryseobacterium group</taxon>
        <taxon>Chryseobacterium</taxon>
    </lineage>
</organism>
<protein>
    <recommendedName>
        <fullName evidence="2">Endonuclease GajA/Old nuclease/RecF-like AAA domain-containing protein</fullName>
    </recommendedName>
</protein>
<dbReference type="InterPro" id="IPR041685">
    <property type="entry name" value="AAA_GajA/Old/RecF-like"/>
</dbReference>
<accession>A0A4P6ZIK7</accession>
<dbReference type="PANTHER" id="PTHR43581">
    <property type="entry name" value="ATP/GTP PHOSPHATASE"/>
    <property type="match status" value="1"/>
</dbReference>
<dbReference type="AlphaFoldDB" id="A0A4P6ZIK7"/>
<dbReference type="KEGG" id="csal:NBC122_02748"/>